<dbReference type="RefSeq" id="WP_166698002.1">
    <property type="nucleotide sequence ID" value="NZ_JAAQTL010000001.1"/>
</dbReference>
<dbReference type="SUPFAM" id="SSF48179">
    <property type="entry name" value="6-phosphogluconate dehydrogenase C-terminal domain-like"/>
    <property type="match status" value="2"/>
</dbReference>
<dbReference type="GO" id="GO:0070403">
    <property type="term" value="F:NAD+ binding"/>
    <property type="evidence" value="ECO:0007669"/>
    <property type="project" value="InterPro"/>
</dbReference>
<dbReference type="Gene3D" id="3.90.226.10">
    <property type="entry name" value="2-enoyl-CoA Hydratase, Chain A, domain 1"/>
    <property type="match status" value="1"/>
</dbReference>
<dbReference type="InterPro" id="IPR001753">
    <property type="entry name" value="Enoyl-CoA_hydra/iso"/>
</dbReference>
<keyword evidence="7" id="KW-0560">Oxidoreductase</keyword>
<dbReference type="InterPro" id="IPR029045">
    <property type="entry name" value="ClpP/crotonase-like_dom_sf"/>
</dbReference>
<evidence type="ECO:0000256" key="1">
    <source>
        <dbReference type="ARBA" id="ARBA00005005"/>
    </source>
</evidence>
<dbReference type="InterPro" id="IPR006108">
    <property type="entry name" value="3HC_DH_C"/>
</dbReference>
<keyword evidence="16" id="KW-1185">Reference proteome</keyword>
<evidence type="ECO:0000313" key="16">
    <source>
        <dbReference type="Proteomes" id="UP000518878"/>
    </source>
</evidence>
<evidence type="ECO:0000256" key="5">
    <source>
        <dbReference type="ARBA" id="ARBA00022832"/>
    </source>
</evidence>
<dbReference type="Pfam" id="PF02737">
    <property type="entry name" value="3HCDH_N"/>
    <property type="match status" value="1"/>
</dbReference>
<reference evidence="15 16" key="1">
    <citation type="journal article" date="2006" name="Int. J. Syst. Evol. Microbiol.">
        <title>Dyella yeojuensis sp. nov., isolated from greenhouse soil in Korea.</title>
        <authorList>
            <person name="Kim B.Y."/>
            <person name="Weon H.Y."/>
            <person name="Lee K.H."/>
            <person name="Seok S.J."/>
            <person name="Kwon S.W."/>
            <person name="Go S.J."/>
            <person name="Stackebrandt E."/>
        </authorList>
    </citation>
    <scope>NUCLEOTIDE SEQUENCE [LARGE SCALE GENOMIC DNA]</scope>
    <source>
        <strain evidence="15 16">DSM 17673</strain>
    </source>
</reference>
<evidence type="ECO:0000256" key="8">
    <source>
        <dbReference type="ARBA" id="ARBA00023027"/>
    </source>
</evidence>
<dbReference type="PANTHER" id="PTHR43612:SF3">
    <property type="entry name" value="TRIFUNCTIONAL ENZYME SUBUNIT ALPHA, MITOCHONDRIAL"/>
    <property type="match status" value="1"/>
</dbReference>
<comment type="similarity">
    <text evidence="3">In the N-terminal section; belongs to the enoyl-CoA hydratase/isomerase family.</text>
</comment>
<dbReference type="Proteomes" id="UP000518878">
    <property type="component" value="Unassembled WGS sequence"/>
</dbReference>
<evidence type="ECO:0000256" key="6">
    <source>
        <dbReference type="ARBA" id="ARBA00022963"/>
    </source>
</evidence>
<comment type="pathway">
    <text evidence="1">Lipid metabolism; fatty acid beta-oxidation.</text>
</comment>
<dbReference type="GO" id="GO:0016509">
    <property type="term" value="F:long-chain (3S)-3-hydroxyacyl-CoA dehydrogenase (NAD+) activity"/>
    <property type="evidence" value="ECO:0007669"/>
    <property type="project" value="TreeGrafter"/>
</dbReference>
<evidence type="ECO:0000256" key="9">
    <source>
        <dbReference type="ARBA" id="ARBA00023098"/>
    </source>
</evidence>
<evidence type="ECO:0000256" key="11">
    <source>
        <dbReference type="ARBA" id="ARBA00023268"/>
    </source>
</evidence>
<dbReference type="InterPro" id="IPR036291">
    <property type="entry name" value="NAD(P)-bd_dom_sf"/>
</dbReference>
<evidence type="ECO:0000256" key="4">
    <source>
        <dbReference type="ARBA" id="ARBA00012076"/>
    </source>
</evidence>
<proteinExistence type="inferred from homology"/>
<dbReference type="SUPFAM" id="SSF51735">
    <property type="entry name" value="NAD(P)-binding Rossmann-fold domains"/>
    <property type="match status" value="1"/>
</dbReference>
<dbReference type="PANTHER" id="PTHR43612">
    <property type="entry name" value="TRIFUNCTIONAL ENZYME SUBUNIT ALPHA"/>
    <property type="match status" value="1"/>
</dbReference>
<comment type="catalytic activity">
    <reaction evidence="12">
        <text>a (3S)-3-hydroxyacyl-CoA + NAD(+) = a 3-oxoacyl-CoA + NADH + H(+)</text>
        <dbReference type="Rhea" id="RHEA:22432"/>
        <dbReference type="ChEBI" id="CHEBI:15378"/>
        <dbReference type="ChEBI" id="CHEBI:57318"/>
        <dbReference type="ChEBI" id="CHEBI:57540"/>
        <dbReference type="ChEBI" id="CHEBI:57945"/>
        <dbReference type="ChEBI" id="CHEBI:90726"/>
        <dbReference type="EC" id="1.1.1.35"/>
    </reaction>
</comment>
<dbReference type="GO" id="GO:0004300">
    <property type="term" value="F:enoyl-CoA hydratase activity"/>
    <property type="evidence" value="ECO:0007669"/>
    <property type="project" value="UniProtKB-EC"/>
</dbReference>
<keyword evidence="9" id="KW-0443">Lipid metabolism</keyword>
<evidence type="ECO:0000256" key="3">
    <source>
        <dbReference type="ARBA" id="ARBA00008750"/>
    </source>
</evidence>
<dbReference type="CDD" id="cd06558">
    <property type="entry name" value="crotonase-like"/>
    <property type="match status" value="1"/>
</dbReference>
<feature type="domain" description="3-hydroxyacyl-CoA dehydrogenase C-terminal" evidence="13">
    <location>
        <begin position="487"/>
        <end position="578"/>
    </location>
</feature>
<dbReference type="Pfam" id="PF00378">
    <property type="entry name" value="ECH_1"/>
    <property type="match status" value="1"/>
</dbReference>
<dbReference type="EMBL" id="JAAQTL010000001">
    <property type="protein sequence ID" value="NID14282.1"/>
    <property type="molecule type" value="Genomic_DNA"/>
</dbReference>
<keyword evidence="11" id="KW-0511">Multifunctional enzyme</keyword>
<keyword evidence="10" id="KW-0456">Lyase</keyword>
<comment type="similarity">
    <text evidence="2">In the central section; belongs to the 3-hydroxyacyl-CoA dehydrogenase family.</text>
</comment>
<evidence type="ECO:0000313" key="15">
    <source>
        <dbReference type="EMBL" id="NID14282.1"/>
    </source>
</evidence>
<dbReference type="InterPro" id="IPR006176">
    <property type="entry name" value="3-OHacyl-CoA_DH_NAD-bd"/>
</dbReference>
<dbReference type="Pfam" id="PF00725">
    <property type="entry name" value="3HCDH"/>
    <property type="match status" value="1"/>
</dbReference>
<keyword evidence="6" id="KW-0442">Lipid degradation</keyword>
<evidence type="ECO:0000256" key="2">
    <source>
        <dbReference type="ARBA" id="ARBA00007005"/>
    </source>
</evidence>
<dbReference type="Gene3D" id="3.40.50.720">
    <property type="entry name" value="NAD(P)-binding Rossmann-like Domain"/>
    <property type="match status" value="1"/>
</dbReference>
<keyword evidence="8" id="KW-0520">NAD</keyword>
<sequence length="685" mass="74238">MFEGLRFKHWKTSEGDDGIVVLTLDREGASANALSREVLDELDTLVERLAIEAPRGVVIHSAKPMGFAVGADIREFVEYAQTGTVLENIENGQRVFENLARLPCPTVAAIHGPCMGGGTELALACRLRIAADDEATKIGLPEVMLGIHPGWGGSARLPRLIGAPDALPAMLTGKPFNARRAKAVGLVDRLARPDELLAEARELARRPATRPFAQRAKGWATNTLLARAVLAPMVRKQTAAKVRKEHYPAPFALIDTWARGGGSIQQRLKLEAKSVAKLATTPTARNLIRVFFLQERLKGLGGGVDHGISHVHVVGAGTMGGDIAAWSALKGFQVTLQDREARFVEPAIARARALFEKKLKSPARVEAAMGRLRADVEGSGVADADLAIEAIFENPEAKHALYAAIEPTFQADEILASNTSSIPLDELRQGLRAPQRFLGLHFFNPVAQMPLVEVVRHDALDPAIEKRAFAFCKAIGKLPVPVKGTPGFLVNRILMPYLMEAMRLYNEGVPGPVLDREAKKFGMPMGPIELADTVGLDVCASVGRELAPFLGLEVPLGLEEKIAANKRGKKDGEGMYVWKDSKPEKPEVDPDYVPPTDIQDRMILPMINEAIACLAENVVDDADLLDAGVIFGTGFAPFRGGPIQYVRSEGLAVVRERLAKLEQKHGVRFARKEGWENPELSAPAA</sequence>
<evidence type="ECO:0000259" key="13">
    <source>
        <dbReference type="Pfam" id="PF00725"/>
    </source>
</evidence>
<dbReference type="InterPro" id="IPR050136">
    <property type="entry name" value="FA_oxidation_alpha_subunit"/>
</dbReference>
<keyword evidence="5" id="KW-0276">Fatty acid metabolism</keyword>
<evidence type="ECO:0000259" key="14">
    <source>
        <dbReference type="Pfam" id="PF02737"/>
    </source>
</evidence>
<evidence type="ECO:0000256" key="10">
    <source>
        <dbReference type="ARBA" id="ARBA00023239"/>
    </source>
</evidence>
<protein>
    <recommendedName>
        <fullName evidence="4">enoyl-CoA hydratase</fullName>
        <ecNumber evidence="4">4.2.1.17</ecNumber>
    </recommendedName>
</protein>
<gene>
    <name evidence="15" type="ORF">HBF32_02240</name>
</gene>
<dbReference type="Gene3D" id="1.10.1040.10">
    <property type="entry name" value="N-(1-d-carboxylethyl)-l-norvaline Dehydrogenase, domain 2"/>
    <property type="match status" value="2"/>
</dbReference>
<evidence type="ECO:0000256" key="7">
    <source>
        <dbReference type="ARBA" id="ARBA00023002"/>
    </source>
</evidence>
<dbReference type="UniPathway" id="UPA00659"/>
<organism evidence="15 16">
    <name type="scientific">Luteibacter yeojuensis</name>
    <dbReference type="NCBI Taxonomy" id="345309"/>
    <lineage>
        <taxon>Bacteria</taxon>
        <taxon>Pseudomonadati</taxon>
        <taxon>Pseudomonadota</taxon>
        <taxon>Gammaproteobacteria</taxon>
        <taxon>Lysobacterales</taxon>
        <taxon>Rhodanobacteraceae</taxon>
        <taxon>Luteibacter</taxon>
    </lineage>
</organism>
<evidence type="ECO:0000256" key="12">
    <source>
        <dbReference type="ARBA" id="ARBA00049556"/>
    </source>
</evidence>
<dbReference type="InterPro" id="IPR008927">
    <property type="entry name" value="6-PGluconate_DH-like_C_sf"/>
</dbReference>
<dbReference type="AlphaFoldDB" id="A0A7X5TPA5"/>
<name>A0A7X5TPA5_9GAMM</name>
<comment type="caution">
    <text evidence="15">The sequence shown here is derived from an EMBL/GenBank/DDBJ whole genome shotgun (WGS) entry which is preliminary data.</text>
</comment>
<dbReference type="EC" id="4.2.1.17" evidence="4"/>
<feature type="domain" description="3-hydroxyacyl-CoA dehydrogenase NAD binding" evidence="14">
    <location>
        <begin position="310"/>
        <end position="483"/>
    </location>
</feature>
<dbReference type="FunFam" id="3.90.226.10:FF:000011">
    <property type="entry name" value="Fatty acid oxidation complex subunit alpha"/>
    <property type="match status" value="1"/>
</dbReference>
<accession>A0A7X5TPA5</accession>
<dbReference type="SUPFAM" id="SSF52096">
    <property type="entry name" value="ClpP/crotonase"/>
    <property type="match status" value="1"/>
</dbReference>
<dbReference type="GO" id="GO:0006635">
    <property type="term" value="P:fatty acid beta-oxidation"/>
    <property type="evidence" value="ECO:0007669"/>
    <property type="project" value="UniProtKB-UniPathway"/>
</dbReference>
<dbReference type="InterPro" id="IPR013328">
    <property type="entry name" value="6PGD_dom2"/>
</dbReference>